<keyword evidence="4" id="KW-1185">Reference proteome</keyword>
<name>A0A3N4IMG1_ASCIM</name>
<evidence type="ECO:0000313" key="4">
    <source>
        <dbReference type="Proteomes" id="UP000275078"/>
    </source>
</evidence>
<protein>
    <submittedName>
        <fullName evidence="3">Uncharacterized protein</fullName>
    </submittedName>
</protein>
<dbReference type="InterPro" id="IPR038085">
    <property type="entry name" value="Rnp2-like_sf"/>
</dbReference>
<dbReference type="InterPro" id="IPR002759">
    <property type="entry name" value="Pop5/Rpp14/Rnp2-like"/>
</dbReference>
<dbReference type="GO" id="GO:0005730">
    <property type="term" value="C:nucleolus"/>
    <property type="evidence" value="ECO:0007669"/>
    <property type="project" value="TreeGrafter"/>
</dbReference>
<dbReference type="EMBL" id="ML119647">
    <property type="protein sequence ID" value="RPA87313.1"/>
    <property type="molecule type" value="Genomic_DNA"/>
</dbReference>
<dbReference type="GO" id="GO:0030681">
    <property type="term" value="C:multimeric ribonuclease P complex"/>
    <property type="evidence" value="ECO:0007669"/>
    <property type="project" value="TreeGrafter"/>
</dbReference>
<evidence type="ECO:0000256" key="2">
    <source>
        <dbReference type="ARBA" id="ARBA00022694"/>
    </source>
</evidence>
<reference evidence="3 4" key="1">
    <citation type="journal article" date="2018" name="Nat. Ecol. Evol.">
        <title>Pezizomycetes genomes reveal the molecular basis of ectomycorrhizal truffle lifestyle.</title>
        <authorList>
            <person name="Murat C."/>
            <person name="Payen T."/>
            <person name="Noel B."/>
            <person name="Kuo A."/>
            <person name="Morin E."/>
            <person name="Chen J."/>
            <person name="Kohler A."/>
            <person name="Krizsan K."/>
            <person name="Balestrini R."/>
            <person name="Da Silva C."/>
            <person name="Montanini B."/>
            <person name="Hainaut M."/>
            <person name="Levati E."/>
            <person name="Barry K.W."/>
            <person name="Belfiori B."/>
            <person name="Cichocki N."/>
            <person name="Clum A."/>
            <person name="Dockter R.B."/>
            <person name="Fauchery L."/>
            <person name="Guy J."/>
            <person name="Iotti M."/>
            <person name="Le Tacon F."/>
            <person name="Lindquist E.A."/>
            <person name="Lipzen A."/>
            <person name="Malagnac F."/>
            <person name="Mello A."/>
            <person name="Molinier V."/>
            <person name="Miyauchi S."/>
            <person name="Poulain J."/>
            <person name="Riccioni C."/>
            <person name="Rubini A."/>
            <person name="Sitrit Y."/>
            <person name="Splivallo R."/>
            <person name="Traeger S."/>
            <person name="Wang M."/>
            <person name="Zifcakova L."/>
            <person name="Wipf D."/>
            <person name="Zambonelli A."/>
            <person name="Paolocci F."/>
            <person name="Nowrousian M."/>
            <person name="Ottonello S."/>
            <person name="Baldrian P."/>
            <person name="Spatafora J.W."/>
            <person name="Henrissat B."/>
            <person name="Nagy L.G."/>
            <person name="Aury J.M."/>
            <person name="Wincker P."/>
            <person name="Grigoriev I.V."/>
            <person name="Bonfante P."/>
            <person name="Martin F.M."/>
        </authorList>
    </citation>
    <scope>NUCLEOTIDE SEQUENCE [LARGE SCALE GENOMIC DNA]</scope>
    <source>
        <strain evidence="3 4">RN42</strain>
    </source>
</reference>
<keyword evidence="2" id="KW-0819">tRNA processing</keyword>
<dbReference type="AlphaFoldDB" id="A0A3N4IMG1"/>
<dbReference type="GO" id="GO:0001682">
    <property type="term" value="P:tRNA 5'-leader removal"/>
    <property type="evidence" value="ECO:0007669"/>
    <property type="project" value="InterPro"/>
</dbReference>
<dbReference type="HAMAP" id="MF_00755">
    <property type="entry name" value="RNase_P_2"/>
    <property type="match status" value="1"/>
</dbReference>
<sequence>MVRYKARYLLFEVLYPEGPPNGTGSYHTPSPNSTNEKIIAKAIRDSIALNFGDWGLGTSSYMNVKFFKAQISKGIVRCARDHFRTVWAALTLLRELNGKPVIIRVVRCSGTILKAKKAQMKRIQKEAGASKAAMAPALKEVERGLVDNLEDGELEQDD</sequence>
<dbReference type="Gene3D" id="3.30.70.3250">
    <property type="entry name" value="Ribonuclease P, Pop5 subunit"/>
    <property type="match status" value="1"/>
</dbReference>
<dbReference type="GO" id="GO:0000172">
    <property type="term" value="C:ribonuclease MRP complex"/>
    <property type="evidence" value="ECO:0007669"/>
    <property type="project" value="TreeGrafter"/>
</dbReference>
<dbReference type="PANTHER" id="PTHR15441:SF2">
    <property type="entry name" value="RIBONUCLEASE P_MRP PROTEIN SUBUNIT POP5"/>
    <property type="match status" value="1"/>
</dbReference>
<dbReference type="STRING" id="1160509.A0A3N4IMG1"/>
<dbReference type="SUPFAM" id="SSF160350">
    <property type="entry name" value="Rnp2-like"/>
    <property type="match status" value="1"/>
</dbReference>
<evidence type="ECO:0000256" key="1">
    <source>
        <dbReference type="ARBA" id="ARBA00010800"/>
    </source>
</evidence>
<dbReference type="Pfam" id="PF01900">
    <property type="entry name" value="RNase_P_Rpp14"/>
    <property type="match status" value="1"/>
</dbReference>
<accession>A0A3N4IMG1</accession>
<organism evidence="3 4">
    <name type="scientific">Ascobolus immersus RN42</name>
    <dbReference type="NCBI Taxonomy" id="1160509"/>
    <lineage>
        <taxon>Eukaryota</taxon>
        <taxon>Fungi</taxon>
        <taxon>Dikarya</taxon>
        <taxon>Ascomycota</taxon>
        <taxon>Pezizomycotina</taxon>
        <taxon>Pezizomycetes</taxon>
        <taxon>Pezizales</taxon>
        <taxon>Ascobolaceae</taxon>
        <taxon>Ascobolus</taxon>
    </lineage>
</organism>
<gene>
    <name evidence="3" type="ORF">BJ508DRAFT_203328</name>
</gene>
<dbReference type="OrthoDB" id="24745at2759"/>
<dbReference type="GO" id="GO:0033204">
    <property type="term" value="F:ribonuclease P RNA binding"/>
    <property type="evidence" value="ECO:0007669"/>
    <property type="project" value="TreeGrafter"/>
</dbReference>
<dbReference type="PANTHER" id="PTHR15441">
    <property type="entry name" value="RIBONUCLEASE P PROTEIN SUBUNIT P14"/>
    <property type="match status" value="1"/>
</dbReference>
<comment type="similarity">
    <text evidence="1">Belongs to the eukaryotic/archaeal RNase P protein component 2 family.</text>
</comment>
<dbReference type="Proteomes" id="UP000275078">
    <property type="component" value="Unassembled WGS sequence"/>
</dbReference>
<proteinExistence type="inferred from homology"/>
<evidence type="ECO:0000313" key="3">
    <source>
        <dbReference type="EMBL" id="RPA87313.1"/>
    </source>
</evidence>